<dbReference type="EMBL" id="MCZK01000021">
    <property type="protein sequence ID" value="PMM76828.1"/>
    <property type="molecule type" value="Genomic_DNA"/>
</dbReference>
<gene>
    <name evidence="1" type="ORF">BCT49_22015</name>
</gene>
<evidence type="ECO:0000313" key="2">
    <source>
        <dbReference type="Proteomes" id="UP000235406"/>
    </source>
</evidence>
<reference evidence="2" key="1">
    <citation type="submission" date="2016-07" db="EMBL/GenBank/DDBJ databases">
        <title>Nontailed viruses are major unrecognized killers of bacteria in the ocean.</title>
        <authorList>
            <person name="Kauffman K."/>
            <person name="Hussain F."/>
            <person name="Yang J."/>
            <person name="Arevalo P."/>
            <person name="Brown J."/>
            <person name="Cutler M."/>
            <person name="Kelly L."/>
            <person name="Polz M.F."/>
        </authorList>
    </citation>
    <scope>NUCLEOTIDE SEQUENCE [LARGE SCALE GENOMIC DNA]</scope>
    <source>
        <strain evidence="2">10N.261.46.F8</strain>
    </source>
</reference>
<accession>A0A2N7KKH0</accession>
<sequence length="73" mass="8797">MKNINIFEKLQELYFCQKKVIFFYSMRHRYVTQKNDDNGELLEEYDEEILSCREKIKALEKELGLVSAENDSK</sequence>
<protein>
    <submittedName>
        <fullName evidence="1">Uncharacterized protein</fullName>
    </submittedName>
</protein>
<dbReference type="Proteomes" id="UP000235406">
    <property type="component" value="Unassembled WGS sequence"/>
</dbReference>
<dbReference type="GeneID" id="93400184"/>
<proteinExistence type="predicted"/>
<evidence type="ECO:0000313" key="1">
    <source>
        <dbReference type="EMBL" id="PMM76828.1"/>
    </source>
</evidence>
<organism evidence="1 2">
    <name type="scientific">Vibrio lentus</name>
    <dbReference type="NCBI Taxonomy" id="136468"/>
    <lineage>
        <taxon>Bacteria</taxon>
        <taxon>Pseudomonadati</taxon>
        <taxon>Pseudomonadota</taxon>
        <taxon>Gammaproteobacteria</taxon>
        <taxon>Vibrionales</taxon>
        <taxon>Vibrionaceae</taxon>
        <taxon>Vibrio</taxon>
    </lineage>
</organism>
<dbReference type="AlphaFoldDB" id="A0A2N7KKH0"/>
<name>A0A2N7KKH0_9VIBR</name>
<dbReference type="RefSeq" id="WP_102433948.1">
    <property type="nucleotide sequence ID" value="NZ_CAWNVI010000021.1"/>
</dbReference>
<comment type="caution">
    <text evidence="1">The sequence shown here is derived from an EMBL/GenBank/DDBJ whole genome shotgun (WGS) entry which is preliminary data.</text>
</comment>